<dbReference type="EMBL" id="MU839035">
    <property type="protein sequence ID" value="KAK1762636.1"/>
    <property type="molecule type" value="Genomic_DNA"/>
</dbReference>
<feature type="compositionally biased region" description="Acidic residues" evidence="1">
    <location>
        <begin position="77"/>
        <end position="87"/>
    </location>
</feature>
<dbReference type="Proteomes" id="UP001244011">
    <property type="component" value="Unassembled WGS sequence"/>
</dbReference>
<name>A0AAJ0BV55_9PEZI</name>
<proteinExistence type="predicted"/>
<dbReference type="GeneID" id="85316086"/>
<dbReference type="RefSeq" id="XP_060278849.1">
    <property type="nucleotide sequence ID" value="XM_060432899.1"/>
</dbReference>
<keyword evidence="3" id="KW-1185">Reference proteome</keyword>
<feature type="compositionally biased region" description="Polar residues" evidence="1">
    <location>
        <begin position="21"/>
        <end position="32"/>
    </location>
</feature>
<feature type="compositionally biased region" description="Acidic residues" evidence="1">
    <location>
        <begin position="116"/>
        <end position="159"/>
    </location>
</feature>
<gene>
    <name evidence="2" type="ORF">QBC33DRAFT_623543</name>
</gene>
<feature type="region of interest" description="Disordered" evidence="1">
    <location>
        <begin position="1"/>
        <end position="159"/>
    </location>
</feature>
<comment type="caution">
    <text evidence="2">The sequence shown here is derived from an EMBL/GenBank/DDBJ whole genome shotgun (WGS) entry which is preliminary data.</text>
</comment>
<evidence type="ECO:0000313" key="3">
    <source>
        <dbReference type="Proteomes" id="UP001244011"/>
    </source>
</evidence>
<evidence type="ECO:0000256" key="1">
    <source>
        <dbReference type="SAM" id="MobiDB-lite"/>
    </source>
</evidence>
<evidence type="ECO:0000313" key="2">
    <source>
        <dbReference type="EMBL" id="KAK1762636.1"/>
    </source>
</evidence>
<sequence>MPLIILGTPIPSESEDKITPWATTVPGSSSHLRASPSPEPPRPTKRPRIEEPDEAGGVVSFDLDPVDDEVNQSQDQEQPESDCDSDAQIDISSELSNYAEHSKAEHTDDVCHDSDSSGDDDGDDEQSSVEDEDTFMGDLELDGIADDDGNDDGCLDLDDLPLDDGDELVELQHESEIAYKDENILEDLVLDDTTYPPSSIRRQSRFG</sequence>
<feature type="compositionally biased region" description="Basic and acidic residues" evidence="1">
    <location>
        <begin position="100"/>
        <end position="115"/>
    </location>
</feature>
<dbReference type="AlphaFoldDB" id="A0AAJ0BV55"/>
<reference evidence="2" key="1">
    <citation type="submission" date="2023-06" db="EMBL/GenBank/DDBJ databases">
        <title>Genome-scale phylogeny and comparative genomics of the fungal order Sordariales.</title>
        <authorList>
            <consortium name="Lawrence Berkeley National Laboratory"/>
            <person name="Hensen N."/>
            <person name="Bonometti L."/>
            <person name="Westerberg I."/>
            <person name="Brannstrom I.O."/>
            <person name="Guillou S."/>
            <person name="Cros-Aarteil S."/>
            <person name="Calhoun S."/>
            <person name="Haridas S."/>
            <person name="Kuo A."/>
            <person name="Mondo S."/>
            <person name="Pangilinan J."/>
            <person name="Riley R."/>
            <person name="Labutti K."/>
            <person name="Andreopoulos B."/>
            <person name="Lipzen A."/>
            <person name="Chen C."/>
            <person name="Yanf M."/>
            <person name="Daum C."/>
            <person name="Ng V."/>
            <person name="Clum A."/>
            <person name="Steindorff A."/>
            <person name="Ohm R."/>
            <person name="Martin F."/>
            <person name="Silar P."/>
            <person name="Natvig D."/>
            <person name="Lalanne C."/>
            <person name="Gautier V."/>
            <person name="Ament-Velasquez S.L."/>
            <person name="Kruys A."/>
            <person name="Hutchinson M.I."/>
            <person name="Powell A.J."/>
            <person name="Barry K."/>
            <person name="Miller A.N."/>
            <person name="Grigoriev I.V."/>
            <person name="Debuchy R."/>
            <person name="Gladieux P."/>
            <person name="Thoren M.H."/>
            <person name="Johannesson H."/>
        </authorList>
    </citation>
    <scope>NUCLEOTIDE SEQUENCE</scope>
    <source>
        <strain evidence="2">8032-3</strain>
    </source>
</reference>
<protein>
    <submittedName>
        <fullName evidence="2">Uncharacterized protein</fullName>
    </submittedName>
</protein>
<organism evidence="2 3">
    <name type="scientific">Phialemonium atrogriseum</name>
    <dbReference type="NCBI Taxonomy" id="1093897"/>
    <lineage>
        <taxon>Eukaryota</taxon>
        <taxon>Fungi</taxon>
        <taxon>Dikarya</taxon>
        <taxon>Ascomycota</taxon>
        <taxon>Pezizomycotina</taxon>
        <taxon>Sordariomycetes</taxon>
        <taxon>Sordariomycetidae</taxon>
        <taxon>Cephalothecales</taxon>
        <taxon>Cephalothecaceae</taxon>
        <taxon>Phialemonium</taxon>
    </lineage>
</organism>
<accession>A0AAJ0BV55</accession>